<organism evidence="9 10">
    <name type="scientific">Sinobaca qinghaiensis</name>
    <dbReference type="NCBI Taxonomy" id="342944"/>
    <lineage>
        <taxon>Bacteria</taxon>
        <taxon>Bacillati</taxon>
        <taxon>Bacillota</taxon>
        <taxon>Bacilli</taxon>
        <taxon>Bacillales</taxon>
        <taxon>Sporolactobacillaceae</taxon>
        <taxon>Sinobaca</taxon>
    </lineage>
</organism>
<dbReference type="AlphaFoldDB" id="A0A419V3G3"/>
<evidence type="ECO:0000256" key="8">
    <source>
        <dbReference type="SAM" id="Phobius"/>
    </source>
</evidence>
<name>A0A419V3G3_9BACL</name>
<keyword evidence="3" id="KW-0050">Antiport</keyword>
<reference evidence="9 10" key="1">
    <citation type="submission" date="2018-09" db="EMBL/GenBank/DDBJ databases">
        <title>Genomic Encyclopedia of Archaeal and Bacterial Type Strains, Phase II (KMG-II): from individual species to whole genera.</title>
        <authorList>
            <person name="Goeker M."/>
        </authorList>
    </citation>
    <scope>NUCLEOTIDE SEQUENCE [LARGE SCALE GENOMIC DNA]</scope>
    <source>
        <strain evidence="9 10">DSM 17008</strain>
    </source>
</reference>
<evidence type="ECO:0000256" key="6">
    <source>
        <dbReference type="ARBA" id="ARBA00022989"/>
    </source>
</evidence>
<dbReference type="GO" id="GO:0005886">
    <property type="term" value="C:plasma membrane"/>
    <property type="evidence" value="ECO:0007669"/>
    <property type="project" value="UniProtKB-SubCell"/>
</dbReference>
<evidence type="ECO:0000313" key="10">
    <source>
        <dbReference type="Proteomes" id="UP000285120"/>
    </source>
</evidence>
<comment type="similarity">
    <text evidence="2">Belongs to the CPA3 antiporters (TC 2.A.63) subunit E family.</text>
</comment>
<proteinExistence type="inferred from homology"/>
<dbReference type="RefSeq" id="WP_120193448.1">
    <property type="nucleotide sequence ID" value="NZ_RAPK01000009.1"/>
</dbReference>
<accession>A0A419V3G3</accession>
<evidence type="ECO:0000313" key="9">
    <source>
        <dbReference type="EMBL" id="RKD73065.1"/>
    </source>
</evidence>
<gene>
    <name evidence="9" type="ORF">ATL39_2267</name>
</gene>
<evidence type="ECO:0000256" key="1">
    <source>
        <dbReference type="ARBA" id="ARBA00004651"/>
    </source>
</evidence>
<dbReference type="GO" id="GO:0008324">
    <property type="term" value="F:monoatomic cation transmembrane transporter activity"/>
    <property type="evidence" value="ECO:0007669"/>
    <property type="project" value="InterPro"/>
</dbReference>
<comment type="subcellular location">
    <subcellularLocation>
        <location evidence="1">Cell membrane</location>
        <topology evidence="1">Multi-pass membrane protein</topology>
    </subcellularLocation>
</comment>
<dbReference type="GO" id="GO:0015297">
    <property type="term" value="F:antiporter activity"/>
    <property type="evidence" value="ECO:0007669"/>
    <property type="project" value="UniProtKB-KW"/>
</dbReference>
<dbReference type="PANTHER" id="PTHR34584:SF1">
    <property type="entry name" value="NA(+)_H(+) ANTIPORTER SUBUNIT E1"/>
    <property type="match status" value="1"/>
</dbReference>
<evidence type="ECO:0000256" key="4">
    <source>
        <dbReference type="ARBA" id="ARBA00022475"/>
    </source>
</evidence>
<feature type="transmembrane region" description="Helical" evidence="8">
    <location>
        <begin position="28"/>
        <end position="45"/>
    </location>
</feature>
<evidence type="ECO:0000256" key="3">
    <source>
        <dbReference type="ARBA" id="ARBA00022449"/>
    </source>
</evidence>
<keyword evidence="6 8" id="KW-1133">Transmembrane helix</keyword>
<evidence type="ECO:0000256" key="2">
    <source>
        <dbReference type="ARBA" id="ARBA00006228"/>
    </source>
</evidence>
<keyword evidence="4" id="KW-1003">Cell membrane</keyword>
<protein>
    <submittedName>
        <fullName evidence="9">Multisubunit sodium/proton antiporter MrpE subunit</fullName>
    </submittedName>
</protein>
<dbReference type="Pfam" id="PF01899">
    <property type="entry name" value="MNHE"/>
    <property type="match status" value="1"/>
</dbReference>
<dbReference type="Proteomes" id="UP000285120">
    <property type="component" value="Unassembled WGS sequence"/>
</dbReference>
<feature type="transmembrane region" description="Helical" evidence="8">
    <location>
        <begin position="5"/>
        <end position="22"/>
    </location>
</feature>
<evidence type="ECO:0000256" key="7">
    <source>
        <dbReference type="ARBA" id="ARBA00023136"/>
    </source>
</evidence>
<dbReference type="PIRSF" id="PIRSF019239">
    <property type="entry name" value="MrpE"/>
    <property type="match status" value="1"/>
</dbReference>
<keyword evidence="7 8" id="KW-0472">Membrane</keyword>
<dbReference type="OrthoDB" id="9800498at2"/>
<sequence>MAFQIVLNVFIAFIWVLLQNSFTFGDFVIGYVIGFGVLYLLQKILPFEFYFRRLKAVFALLWLFTKELFIANIDMVKIVLSPSFKHKPGIIAVPTNLTKKWEISLISCLISLTPGTLVMDYSLDSKYIYIHNIDIESRKAMIEDIQNKFEKAILEVRK</sequence>
<evidence type="ECO:0000256" key="5">
    <source>
        <dbReference type="ARBA" id="ARBA00022692"/>
    </source>
</evidence>
<keyword evidence="5 8" id="KW-0812">Transmembrane</keyword>
<dbReference type="PANTHER" id="PTHR34584">
    <property type="entry name" value="NA(+)/H(+) ANTIPORTER SUBUNIT E1"/>
    <property type="match status" value="1"/>
</dbReference>
<comment type="caution">
    <text evidence="9">The sequence shown here is derived from an EMBL/GenBank/DDBJ whole genome shotgun (WGS) entry which is preliminary data.</text>
</comment>
<dbReference type="InterPro" id="IPR002758">
    <property type="entry name" value="Cation_antiport_E"/>
</dbReference>
<keyword evidence="10" id="KW-1185">Reference proteome</keyword>
<dbReference type="EMBL" id="RAPK01000009">
    <property type="protein sequence ID" value="RKD73065.1"/>
    <property type="molecule type" value="Genomic_DNA"/>
</dbReference>
<keyword evidence="3" id="KW-0813">Transport</keyword>